<dbReference type="Proteomes" id="UP000248311">
    <property type="component" value="Unassembled WGS sequence"/>
</dbReference>
<evidence type="ECO:0000256" key="1">
    <source>
        <dbReference type="SAM" id="SignalP"/>
    </source>
</evidence>
<organism evidence="2 3">
    <name type="scientific">Pseudoroseicyclus aestuarii</name>
    <dbReference type="NCBI Taxonomy" id="1795041"/>
    <lineage>
        <taxon>Bacteria</taxon>
        <taxon>Pseudomonadati</taxon>
        <taxon>Pseudomonadota</taxon>
        <taxon>Alphaproteobacteria</taxon>
        <taxon>Rhodobacterales</taxon>
        <taxon>Paracoccaceae</taxon>
        <taxon>Pseudoroseicyclus</taxon>
    </lineage>
</organism>
<sequence>MRLVALIPLAALPLLAACATPQDSCISSVTRQGRVLESLVNETRGNLARGYAIDERQEVRNQRRLCRARNSEGEIVSGFCNRPVVTTRREAEAINLEEERAVLEQLLLRQEQQRAAEAAAIAQCRARYPQA</sequence>
<proteinExistence type="predicted"/>
<dbReference type="PROSITE" id="PS51257">
    <property type="entry name" value="PROKAR_LIPOPROTEIN"/>
    <property type="match status" value="1"/>
</dbReference>
<dbReference type="OrthoDB" id="7875456at2"/>
<protein>
    <submittedName>
        <fullName evidence="2">Uncharacterized protein</fullName>
    </submittedName>
</protein>
<evidence type="ECO:0000313" key="3">
    <source>
        <dbReference type="Proteomes" id="UP000248311"/>
    </source>
</evidence>
<dbReference type="RefSeq" id="WP_110814035.1">
    <property type="nucleotide sequence ID" value="NZ_QJTE01000002.1"/>
</dbReference>
<dbReference type="AlphaFoldDB" id="A0A318T420"/>
<keyword evidence="3" id="KW-1185">Reference proteome</keyword>
<evidence type="ECO:0000313" key="2">
    <source>
        <dbReference type="EMBL" id="PYE85014.1"/>
    </source>
</evidence>
<dbReference type="EMBL" id="QJTE01000002">
    <property type="protein sequence ID" value="PYE85014.1"/>
    <property type="molecule type" value="Genomic_DNA"/>
</dbReference>
<feature type="signal peptide" evidence="1">
    <location>
        <begin position="1"/>
        <end position="16"/>
    </location>
</feature>
<name>A0A318T420_9RHOB</name>
<reference evidence="2 3" key="1">
    <citation type="submission" date="2018-06" db="EMBL/GenBank/DDBJ databases">
        <title>Genomic Encyclopedia of Type Strains, Phase III (KMG-III): the genomes of soil and plant-associated and newly described type strains.</title>
        <authorList>
            <person name="Whitman W."/>
        </authorList>
    </citation>
    <scope>NUCLEOTIDE SEQUENCE [LARGE SCALE GENOMIC DNA]</scope>
    <source>
        <strain evidence="2 3">CECT 9025</strain>
    </source>
</reference>
<feature type="chain" id="PRO_5016429394" evidence="1">
    <location>
        <begin position="17"/>
        <end position="131"/>
    </location>
</feature>
<gene>
    <name evidence="2" type="ORF">DFP88_102819</name>
</gene>
<accession>A0A318T420</accession>
<comment type="caution">
    <text evidence="2">The sequence shown here is derived from an EMBL/GenBank/DDBJ whole genome shotgun (WGS) entry which is preliminary data.</text>
</comment>
<keyword evidence="1" id="KW-0732">Signal</keyword>